<dbReference type="EMBL" id="JAHZST010000007">
    <property type="protein sequence ID" value="MBW8184243.1"/>
    <property type="molecule type" value="Genomic_DNA"/>
</dbReference>
<feature type="transmembrane region" description="Helical" evidence="5">
    <location>
        <begin position="12"/>
        <end position="33"/>
    </location>
</feature>
<evidence type="ECO:0000256" key="2">
    <source>
        <dbReference type="ARBA" id="ARBA00022692"/>
    </source>
</evidence>
<name>A0ABS7E4I6_9GAMM</name>
<keyword evidence="2 5" id="KW-0812">Transmembrane</keyword>
<evidence type="ECO:0000313" key="7">
    <source>
        <dbReference type="Proteomes" id="UP001195963"/>
    </source>
</evidence>
<evidence type="ECO:0000256" key="5">
    <source>
        <dbReference type="SAM" id="Phobius"/>
    </source>
</evidence>
<keyword evidence="3 5" id="KW-1133">Transmembrane helix</keyword>
<evidence type="ECO:0000256" key="1">
    <source>
        <dbReference type="ARBA" id="ARBA00004141"/>
    </source>
</evidence>
<gene>
    <name evidence="6" type="ORF">K0625_11200</name>
</gene>
<protein>
    <submittedName>
        <fullName evidence="6">DoxX family protein</fullName>
    </submittedName>
</protein>
<proteinExistence type="predicted"/>
<sequence length="138" mass="15202">MRVDDMKDKIALNTSLLTSGRVLLALYFLLPGIMKFVSWDMHITLMAKHNMVMIPQLLAIAGMFQIAAAIALILNRYTFIVSLMLAGLVLVINGSLHDFWNYGGVEAAHEMQNFIKNLGIFAGLLVLAGHARCAAQVE</sequence>
<reference evidence="6 7" key="1">
    <citation type="submission" date="2021-07" db="EMBL/GenBank/DDBJ databases">
        <title>Shewanella sp. nov, isolated from SCS.</title>
        <authorList>
            <person name="Cao W.R."/>
        </authorList>
    </citation>
    <scope>NUCLEOTIDE SEQUENCE [LARGE SCALE GENOMIC DNA]</scope>
    <source>
        <strain evidence="6 7">NR704-98</strain>
    </source>
</reference>
<evidence type="ECO:0000256" key="3">
    <source>
        <dbReference type="ARBA" id="ARBA00022989"/>
    </source>
</evidence>
<comment type="subcellular location">
    <subcellularLocation>
        <location evidence="1">Membrane</location>
        <topology evidence="1">Multi-pass membrane protein</topology>
    </subcellularLocation>
</comment>
<feature type="transmembrane region" description="Helical" evidence="5">
    <location>
        <begin position="53"/>
        <end position="74"/>
    </location>
</feature>
<evidence type="ECO:0000256" key="4">
    <source>
        <dbReference type="ARBA" id="ARBA00023136"/>
    </source>
</evidence>
<dbReference type="Pfam" id="PF07681">
    <property type="entry name" value="DoxX"/>
    <property type="match status" value="1"/>
</dbReference>
<evidence type="ECO:0000313" key="6">
    <source>
        <dbReference type="EMBL" id="MBW8184243.1"/>
    </source>
</evidence>
<keyword evidence="7" id="KW-1185">Reference proteome</keyword>
<comment type="caution">
    <text evidence="6">The sequence shown here is derived from an EMBL/GenBank/DDBJ whole genome shotgun (WGS) entry which is preliminary data.</text>
</comment>
<dbReference type="Proteomes" id="UP001195963">
    <property type="component" value="Unassembled WGS sequence"/>
</dbReference>
<organism evidence="6 7">
    <name type="scientific">Shewanella nanhaiensis</name>
    <dbReference type="NCBI Taxonomy" id="2864872"/>
    <lineage>
        <taxon>Bacteria</taxon>
        <taxon>Pseudomonadati</taxon>
        <taxon>Pseudomonadota</taxon>
        <taxon>Gammaproteobacteria</taxon>
        <taxon>Alteromonadales</taxon>
        <taxon>Shewanellaceae</taxon>
        <taxon>Shewanella</taxon>
    </lineage>
</organism>
<feature type="transmembrane region" description="Helical" evidence="5">
    <location>
        <begin position="79"/>
        <end position="97"/>
    </location>
</feature>
<keyword evidence="4 5" id="KW-0472">Membrane</keyword>
<accession>A0ABS7E4I6</accession>
<dbReference type="InterPro" id="IPR032808">
    <property type="entry name" value="DoxX"/>
</dbReference>